<dbReference type="RefSeq" id="WP_255913260.1">
    <property type="nucleotide sequence ID" value="NZ_JANFQO010000005.1"/>
</dbReference>
<gene>
    <name evidence="3" type="ORF">NM961_07250</name>
</gene>
<keyword evidence="1" id="KW-0808">Transferase</keyword>
<dbReference type="Gene3D" id="1.25.40.10">
    <property type="entry name" value="Tetratricopeptide repeat domain"/>
    <property type="match status" value="2"/>
</dbReference>
<dbReference type="SUPFAM" id="SSF52540">
    <property type="entry name" value="P-loop containing nucleoside triphosphate hydrolases"/>
    <property type="match status" value="1"/>
</dbReference>
<dbReference type="PANTHER" id="PTHR12788:SF10">
    <property type="entry name" value="PROTEIN-TYROSINE SULFOTRANSFERASE"/>
    <property type="match status" value="1"/>
</dbReference>
<keyword evidence="2" id="KW-0802">TPR repeat</keyword>
<dbReference type="InterPro" id="IPR011990">
    <property type="entry name" value="TPR-like_helical_dom_sf"/>
</dbReference>
<dbReference type="InterPro" id="IPR026634">
    <property type="entry name" value="TPST-like"/>
</dbReference>
<dbReference type="PROSITE" id="PS50005">
    <property type="entry name" value="TPR"/>
    <property type="match status" value="1"/>
</dbReference>
<feature type="repeat" description="TPR" evidence="2">
    <location>
        <begin position="100"/>
        <end position="133"/>
    </location>
</feature>
<dbReference type="EMBL" id="JANFQO010000005">
    <property type="protein sequence ID" value="MCQ4164504.1"/>
    <property type="molecule type" value="Genomic_DNA"/>
</dbReference>
<dbReference type="InterPro" id="IPR027417">
    <property type="entry name" value="P-loop_NTPase"/>
</dbReference>
<dbReference type="SMART" id="SM00028">
    <property type="entry name" value="TPR"/>
    <property type="match status" value="4"/>
</dbReference>
<dbReference type="Proteomes" id="UP001165498">
    <property type="component" value="Unassembled WGS sequence"/>
</dbReference>
<dbReference type="Pfam" id="PF13432">
    <property type="entry name" value="TPR_16"/>
    <property type="match status" value="1"/>
</dbReference>
<comment type="caution">
    <text evidence="3">The sequence shown here is derived from an EMBL/GenBank/DDBJ whole genome shotgun (WGS) entry which is preliminary data.</text>
</comment>
<reference evidence="3" key="1">
    <citation type="submission" date="2022-07" db="EMBL/GenBank/DDBJ databases">
        <title>Tahibacter sp., a new gammaproteobacterium isolated from the silt sample collected at pig farm.</title>
        <authorList>
            <person name="Chen H."/>
        </authorList>
    </citation>
    <scope>NUCLEOTIDE SEQUENCE</scope>
    <source>
        <strain evidence="3">P2K</strain>
    </source>
</reference>
<evidence type="ECO:0000256" key="2">
    <source>
        <dbReference type="PROSITE-ProRule" id="PRU00339"/>
    </source>
</evidence>
<dbReference type="Pfam" id="PF13469">
    <property type="entry name" value="Sulfotransfer_3"/>
    <property type="match status" value="1"/>
</dbReference>
<dbReference type="Gene3D" id="3.40.50.300">
    <property type="entry name" value="P-loop containing nucleotide triphosphate hydrolases"/>
    <property type="match status" value="1"/>
</dbReference>
<proteinExistence type="predicted"/>
<evidence type="ECO:0000256" key="1">
    <source>
        <dbReference type="ARBA" id="ARBA00022679"/>
    </source>
</evidence>
<evidence type="ECO:0000313" key="3">
    <source>
        <dbReference type="EMBL" id="MCQ4164504.1"/>
    </source>
</evidence>
<name>A0ABT1QQC8_9GAMM</name>
<dbReference type="SUPFAM" id="SSF48452">
    <property type="entry name" value="TPR-like"/>
    <property type="match status" value="1"/>
</dbReference>
<sequence length="603" mass="66047">MLRTALAHIESGRYRDAEQACLQLLLQDADDAGAATLLAVSLQAQQRFDEAIALFQRLAAAPGAGAAQANNLGNCLREGGRHTAAAEALQRALALGGEQPGVLLNLGLNALDQADADTAMRWLDRALQLQPQDEEIRTYAAAAAFDAGDTGKARELLQPALHWPQAEAGLLAEAAWLLFRLDAVAEAGTLLARALQADPAQPRVLLRAAAIDERCNRLDAAARRVAQLEAQGPLQRGLAEDLDLLRAALAGRGKDGAAARRLHQRLIEAGGNNAQNPSLYFSLARLCDREGDAPAAMQALETAHALKVARLQPRSPQLFAAATPFTITRYRLDAAGYAAWTPDENAPAMQDSPVFIVGFPRSGTTLLETVLDAHPGLACMDERAYLQDLIEHMQSRGLRYPEDLGRLSPAQCATLRAIYRDRVARHVDWSGGVRLVDKNPLNLLKLPLLRRLYPQAPILLALRHPADVVLSNYMQNFGSPVFVALCATLQSTARGYAEAMDFWRDQHGVLGGHVLESRYEDLVGDLPGQARKILDFLQLPWHDAVLAPHTHAAARGFISTPSYAQVAEPVNSRAVQRWRMYREWFEPVREVLGPWVERWGYEW</sequence>
<accession>A0ABT1QQC8</accession>
<dbReference type="PANTHER" id="PTHR12788">
    <property type="entry name" value="PROTEIN-TYROSINE SULFOTRANSFERASE 2"/>
    <property type="match status" value="1"/>
</dbReference>
<evidence type="ECO:0000313" key="4">
    <source>
        <dbReference type="Proteomes" id="UP001165498"/>
    </source>
</evidence>
<dbReference type="InterPro" id="IPR019734">
    <property type="entry name" value="TPR_rpt"/>
</dbReference>
<keyword evidence="4" id="KW-1185">Reference proteome</keyword>
<protein>
    <submittedName>
        <fullName evidence="3">Sulfotransferase</fullName>
    </submittedName>
</protein>
<organism evidence="3 4">
    <name type="scientific">Tahibacter harae</name>
    <dbReference type="NCBI Taxonomy" id="2963937"/>
    <lineage>
        <taxon>Bacteria</taxon>
        <taxon>Pseudomonadati</taxon>
        <taxon>Pseudomonadota</taxon>
        <taxon>Gammaproteobacteria</taxon>
        <taxon>Lysobacterales</taxon>
        <taxon>Rhodanobacteraceae</taxon>
        <taxon>Tahibacter</taxon>
    </lineage>
</organism>